<dbReference type="SUPFAM" id="SSF49464">
    <property type="entry name" value="Carboxypeptidase regulatory domain-like"/>
    <property type="match status" value="1"/>
</dbReference>
<accession>S7WSJ6</accession>
<protein>
    <submittedName>
        <fullName evidence="1">TonB-dependent receptor</fullName>
    </submittedName>
</protein>
<name>S7WSJ6_9BACT</name>
<organism evidence="1 2">
    <name type="scientific">Cyclobacterium qasimii M12-11B</name>
    <dbReference type="NCBI Taxonomy" id="641524"/>
    <lineage>
        <taxon>Bacteria</taxon>
        <taxon>Pseudomonadati</taxon>
        <taxon>Bacteroidota</taxon>
        <taxon>Cytophagia</taxon>
        <taxon>Cytophagales</taxon>
        <taxon>Cyclobacteriaceae</taxon>
        <taxon>Cyclobacterium</taxon>
    </lineage>
</organism>
<proteinExistence type="predicted"/>
<dbReference type="eggNOG" id="COG4771">
    <property type="taxonomic scope" value="Bacteria"/>
</dbReference>
<dbReference type="Proteomes" id="UP000014974">
    <property type="component" value="Unassembled WGS sequence"/>
</dbReference>
<evidence type="ECO:0000313" key="2">
    <source>
        <dbReference type="Proteomes" id="UP000014974"/>
    </source>
</evidence>
<dbReference type="Gene3D" id="2.60.40.1120">
    <property type="entry name" value="Carboxypeptidase-like, regulatory domain"/>
    <property type="match status" value="1"/>
</dbReference>
<evidence type="ECO:0000313" key="1">
    <source>
        <dbReference type="EMBL" id="EPR67088.1"/>
    </source>
</evidence>
<dbReference type="Pfam" id="PF13715">
    <property type="entry name" value="CarbopepD_reg_2"/>
    <property type="match status" value="1"/>
</dbReference>
<dbReference type="PATRIC" id="fig|641524.5.peg.3926"/>
<keyword evidence="1" id="KW-0675">Receptor</keyword>
<comment type="caution">
    <text evidence="1">The sequence shown here is derived from an EMBL/GenBank/DDBJ whole genome shotgun (WGS) entry which is preliminary data.</text>
</comment>
<gene>
    <name evidence="1" type="ORF">ADICYQ_3958</name>
</gene>
<dbReference type="STRING" id="641524.ADICYQ_3958"/>
<sequence>MAIQLFYPNIHKGHAHALYEEVPTIINSSENNAEKLNLMADVTVTGTVTDQNGEPIPGATISLPGTTIGTATDLDGKYSLTVPEASELVFPLLDLKASR</sequence>
<dbReference type="AlphaFoldDB" id="S7WSJ6"/>
<dbReference type="InterPro" id="IPR008969">
    <property type="entry name" value="CarboxyPept-like_regulatory"/>
</dbReference>
<reference evidence="1 2" key="1">
    <citation type="journal article" date="2013" name="Genome Announc.">
        <title>Draft Genome Sequence of Cyclobacterium qasimii Strain M12-11BT, Isolated from Arctic Marine Sediment.</title>
        <authorList>
            <person name="Shivaji S."/>
            <person name="Ara S."/>
            <person name="Singh A."/>
            <person name="Kumar Pinnaka A."/>
        </authorList>
    </citation>
    <scope>NUCLEOTIDE SEQUENCE [LARGE SCALE GENOMIC DNA]</scope>
    <source>
        <strain evidence="1 2">M12-11B</strain>
    </source>
</reference>
<dbReference type="EMBL" id="ATNM01000136">
    <property type="protein sequence ID" value="EPR67088.1"/>
    <property type="molecule type" value="Genomic_DNA"/>
</dbReference>